<dbReference type="GeneID" id="74944182"/>
<dbReference type="AlphaFoldDB" id="A0A9E7R1L9"/>
<organism evidence="1 2">
    <name type="scientific">Salinirubellus salinus</name>
    <dbReference type="NCBI Taxonomy" id="1364945"/>
    <lineage>
        <taxon>Archaea</taxon>
        <taxon>Methanobacteriati</taxon>
        <taxon>Methanobacteriota</taxon>
        <taxon>Stenosarchaea group</taxon>
        <taxon>Halobacteria</taxon>
        <taxon>Halobacteriales</taxon>
        <taxon>Natronomonadaceae</taxon>
        <taxon>Salinirubellus</taxon>
    </lineage>
</organism>
<dbReference type="KEGG" id="ssai:N0B31_17130"/>
<dbReference type="PANTHER" id="PTHR34655:SF2">
    <property type="entry name" value="PEROXIREDOXIN FAMILY PROTEIN"/>
    <property type="match status" value="1"/>
</dbReference>
<dbReference type="Gene3D" id="3.40.1260.10">
    <property type="entry name" value="DsrEFH-like"/>
    <property type="match status" value="1"/>
</dbReference>
<evidence type="ECO:0000313" key="2">
    <source>
        <dbReference type="Proteomes" id="UP001057580"/>
    </source>
</evidence>
<name>A0A9E7R1L9_9EURY</name>
<dbReference type="InterPro" id="IPR027396">
    <property type="entry name" value="DsrEFH-like"/>
</dbReference>
<dbReference type="RefSeq" id="WP_260592836.1">
    <property type="nucleotide sequence ID" value="NZ_CP104003.1"/>
</dbReference>
<dbReference type="Proteomes" id="UP001057580">
    <property type="component" value="Chromosome"/>
</dbReference>
<dbReference type="EMBL" id="CP104003">
    <property type="protein sequence ID" value="UWM53842.1"/>
    <property type="molecule type" value="Genomic_DNA"/>
</dbReference>
<protein>
    <submittedName>
        <fullName evidence="1">DsrE family protein</fullName>
    </submittedName>
</protein>
<keyword evidence="2" id="KW-1185">Reference proteome</keyword>
<gene>
    <name evidence="1" type="ORF">N0B31_17130</name>
</gene>
<accession>A0A9E7R1L9</accession>
<sequence length="132" mass="14261">MTGYAIVLASGKFERLQAVSNIASIAAASDIPVDVFATMDGLEAFDRDVVAGMDFEMSAVGRAMLEAEHMNMSLFSENLARAKDLGPIHVYACELSMDALDKDLDDYVDVFDDVLGVSGFLTHAADKQVMFV</sequence>
<reference evidence="1" key="1">
    <citation type="submission" date="2022-09" db="EMBL/GenBank/DDBJ databases">
        <title>Diverse halophilic archaea isolated from saline environments.</title>
        <authorList>
            <person name="Cui H.-L."/>
        </authorList>
    </citation>
    <scope>NUCLEOTIDE SEQUENCE</scope>
    <source>
        <strain evidence="1">ZS-35-S2</strain>
    </source>
</reference>
<proteinExistence type="predicted"/>
<dbReference type="SUPFAM" id="SSF75169">
    <property type="entry name" value="DsrEFH-like"/>
    <property type="match status" value="1"/>
</dbReference>
<evidence type="ECO:0000313" key="1">
    <source>
        <dbReference type="EMBL" id="UWM53842.1"/>
    </source>
</evidence>
<dbReference type="PANTHER" id="PTHR34655">
    <property type="entry name" value="CONSERVED WITHIN P. AEROPHILUM"/>
    <property type="match status" value="1"/>
</dbReference>